<dbReference type="SUPFAM" id="SSF69255">
    <property type="entry name" value="gp5 N-terminal domain-like"/>
    <property type="match status" value="1"/>
</dbReference>
<dbReference type="InterPro" id="IPR006533">
    <property type="entry name" value="T6SS_Vgr_RhsGE"/>
</dbReference>
<evidence type="ECO:0000256" key="1">
    <source>
        <dbReference type="ARBA" id="ARBA00004613"/>
    </source>
</evidence>
<dbReference type="Gene3D" id="3.55.50.10">
    <property type="entry name" value="Baseplate protein-like domains"/>
    <property type="match status" value="1"/>
</dbReference>
<dbReference type="SUPFAM" id="SSF69349">
    <property type="entry name" value="Phage fibre proteins"/>
    <property type="match status" value="1"/>
</dbReference>
<dbReference type="Proteomes" id="UP000321353">
    <property type="component" value="Chromosome"/>
</dbReference>
<dbReference type="InterPro" id="IPR037026">
    <property type="entry name" value="Vgr_OB-fold_dom_sf"/>
</dbReference>
<dbReference type="PANTHER" id="PTHR32305">
    <property type="match status" value="1"/>
</dbReference>
<organism evidence="6 7">
    <name type="scientific">Stieleria maiorica</name>
    <dbReference type="NCBI Taxonomy" id="2795974"/>
    <lineage>
        <taxon>Bacteria</taxon>
        <taxon>Pseudomonadati</taxon>
        <taxon>Planctomycetota</taxon>
        <taxon>Planctomycetia</taxon>
        <taxon>Pirellulales</taxon>
        <taxon>Pirellulaceae</taxon>
        <taxon>Stieleria</taxon>
    </lineage>
</organism>
<comment type="subcellular location">
    <subcellularLocation>
        <location evidence="1">Secreted</location>
    </subcellularLocation>
</comment>
<evidence type="ECO:0000259" key="4">
    <source>
        <dbReference type="Pfam" id="PF04717"/>
    </source>
</evidence>
<feature type="domain" description="Gp5/Type VI secretion system Vgr protein OB-fold" evidence="4">
    <location>
        <begin position="403"/>
        <end position="472"/>
    </location>
</feature>
<dbReference type="Gene3D" id="2.40.50.230">
    <property type="entry name" value="Gp5 N-terminal domain"/>
    <property type="match status" value="1"/>
</dbReference>
<keyword evidence="3" id="KW-0964">Secreted</keyword>
<dbReference type="Gene3D" id="4.10.220.110">
    <property type="match status" value="1"/>
</dbReference>
<sequence>MSGSGRTAHTTFPGRAMALQQQNRLLNLTTVLGDDVLFLISFTGNEEMGRLFHYHLELISDDPGIKPQDIVGTPIGWSIELADNSRRHWHGYVKSLSCGDVDGQDRRNYRVEVVPWLWFLSQTSDCKIFQDTKVPDIIDAVLGEYGFADYQPDLQLDHKDWEYCVQYRETDFNFLSRLMEQEGIFYYFKHSDGAHQMVITDHKDGYYTLPEANVDFPDDIGSRAIDDHLTSWERKFLFVPGKWAQRDYNFKTPSDDLGTDTGTVVDLPDVSDYEIYDYPGEYPDKSIGGGETRLRIEAEETRHDIVSATSLCKTFQTGGRFTVDQHRDSSQQGAEAVITAIQHSGSEPLAYETGGGGEGLMYRNSITCIPASRVFRTTRTTAKPIISGVQTAIVTGPAGEEIYPDEYGRVKCQFHWDRYGEKDDKSSCWIRVSQVHAGSGFGGIDIPRIDQEVVVSFLEGDPDRPLITGRVYHAQNMPPWDLPANKTQSGYLSRSSKGGGKDNANAIRFEDLKGEEQVWIHAEKNQDIEVENDETHWVGHDRSKTIDNDETVHVKHDRTETVDNDETITIKNNRTESVGVNETISIGKDRTEDVGKNETITIGENRTESVGKNETISVGGDRAETVGKGETVSVGKDRSHDVGANDSLTVAKNLTINAGDQITITTGKASITMKKDGTISISGKDITINGSGKITGKASKNMVLKGKKILQN</sequence>
<keyword evidence="7" id="KW-1185">Reference proteome</keyword>
<dbReference type="InterPro" id="IPR050708">
    <property type="entry name" value="T6SS_VgrG/RHS"/>
</dbReference>
<dbReference type="NCBIfam" id="TIGR03361">
    <property type="entry name" value="VI_Rhs_Vgr"/>
    <property type="match status" value="1"/>
</dbReference>
<gene>
    <name evidence="6" type="ORF">Mal15_25110</name>
</gene>
<accession>A0A5B9MD65</accession>
<feature type="domain" description="Gp5/Type VI secretion system Vgr C-terminal trimerisation" evidence="5">
    <location>
        <begin position="489"/>
        <end position="602"/>
    </location>
</feature>
<evidence type="ECO:0000256" key="2">
    <source>
        <dbReference type="ARBA" id="ARBA00005558"/>
    </source>
</evidence>
<reference evidence="6 7" key="1">
    <citation type="submission" date="2019-02" db="EMBL/GenBank/DDBJ databases">
        <title>Planctomycetal bacteria perform biofilm scaping via a novel small molecule.</title>
        <authorList>
            <person name="Jeske O."/>
            <person name="Boedeker C."/>
            <person name="Wiegand S."/>
            <person name="Breitling P."/>
            <person name="Kallscheuer N."/>
            <person name="Jogler M."/>
            <person name="Rohde M."/>
            <person name="Petersen J."/>
            <person name="Medema M.H."/>
            <person name="Surup F."/>
            <person name="Jogler C."/>
        </authorList>
    </citation>
    <scope>NUCLEOTIDE SEQUENCE [LARGE SCALE GENOMIC DNA]</scope>
    <source>
        <strain evidence="6 7">Mal15</strain>
    </source>
</reference>
<dbReference type="PANTHER" id="PTHR32305:SF15">
    <property type="entry name" value="PROTEIN RHSA-RELATED"/>
    <property type="match status" value="1"/>
</dbReference>
<dbReference type="EMBL" id="CP036264">
    <property type="protein sequence ID" value="QEF98459.1"/>
    <property type="molecule type" value="Genomic_DNA"/>
</dbReference>
<evidence type="ECO:0000313" key="7">
    <source>
        <dbReference type="Proteomes" id="UP000321353"/>
    </source>
</evidence>
<dbReference type="SUPFAM" id="SSF69279">
    <property type="entry name" value="Phage tail proteins"/>
    <property type="match status" value="2"/>
</dbReference>
<name>A0A5B9MD65_9BACT</name>
<dbReference type="AlphaFoldDB" id="A0A5B9MD65"/>
<dbReference type="KEGG" id="smam:Mal15_25110"/>
<dbReference type="Pfam" id="PF22178">
    <property type="entry name" value="Gp5_trimer_C"/>
    <property type="match status" value="1"/>
</dbReference>
<dbReference type="GO" id="GO:0005576">
    <property type="term" value="C:extracellular region"/>
    <property type="evidence" value="ECO:0007669"/>
    <property type="project" value="UniProtKB-SubCell"/>
</dbReference>
<evidence type="ECO:0000256" key="3">
    <source>
        <dbReference type="ARBA" id="ARBA00022525"/>
    </source>
</evidence>
<comment type="similarity">
    <text evidence="2">Belongs to the VgrG protein family.</text>
</comment>
<dbReference type="InterPro" id="IPR054030">
    <property type="entry name" value="Gp5_Vgr_C"/>
</dbReference>
<evidence type="ECO:0000259" key="5">
    <source>
        <dbReference type="Pfam" id="PF22178"/>
    </source>
</evidence>
<dbReference type="Gene3D" id="2.30.110.50">
    <property type="match status" value="1"/>
</dbReference>
<dbReference type="InterPro" id="IPR006531">
    <property type="entry name" value="Gp5/Vgr_OB"/>
</dbReference>
<dbReference type="InterPro" id="IPR017847">
    <property type="entry name" value="T6SS_RhsGE_Vgr_subset"/>
</dbReference>
<dbReference type="Pfam" id="PF04717">
    <property type="entry name" value="Phage_base_V"/>
    <property type="match status" value="1"/>
</dbReference>
<evidence type="ECO:0000313" key="6">
    <source>
        <dbReference type="EMBL" id="QEF98459.1"/>
    </source>
</evidence>
<protein>
    <submittedName>
        <fullName evidence="6">Phage-related baseplate assembly protein</fullName>
    </submittedName>
</protein>
<dbReference type="NCBIfam" id="TIGR01646">
    <property type="entry name" value="vgr_GE"/>
    <property type="match status" value="1"/>
</dbReference>
<dbReference type="Pfam" id="PF05954">
    <property type="entry name" value="Phage_GPD"/>
    <property type="match status" value="1"/>
</dbReference>
<proteinExistence type="inferred from homology"/>